<comment type="caution">
    <text evidence="7">The sequence shown here is derived from an EMBL/GenBank/DDBJ whole genome shotgun (WGS) entry which is preliminary data.</text>
</comment>
<evidence type="ECO:0000256" key="2">
    <source>
        <dbReference type="ARBA" id="ARBA00022908"/>
    </source>
</evidence>
<dbReference type="PANTHER" id="PTHR30349:SF64">
    <property type="entry name" value="PROPHAGE INTEGRASE INTD-RELATED"/>
    <property type="match status" value="1"/>
</dbReference>
<keyword evidence="2" id="KW-0229">DNA integration</keyword>
<evidence type="ECO:0000256" key="1">
    <source>
        <dbReference type="ARBA" id="ARBA00008857"/>
    </source>
</evidence>
<keyword evidence="3 5" id="KW-0238">DNA-binding</keyword>
<protein>
    <submittedName>
        <fullName evidence="7">Site-specific integrase</fullName>
    </submittedName>
</protein>
<keyword evidence="4" id="KW-0233">DNA recombination</keyword>
<dbReference type="InterPro" id="IPR050090">
    <property type="entry name" value="Tyrosine_recombinase_XerCD"/>
</dbReference>
<gene>
    <name evidence="7" type="ORF">IAB82_08665</name>
</gene>
<dbReference type="Proteomes" id="UP000823603">
    <property type="component" value="Unassembled WGS sequence"/>
</dbReference>
<evidence type="ECO:0000256" key="4">
    <source>
        <dbReference type="ARBA" id="ARBA00023172"/>
    </source>
</evidence>
<evidence type="ECO:0000313" key="8">
    <source>
        <dbReference type="Proteomes" id="UP000823603"/>
    </source>
</evidence>
<dbReference type="Pfam" id="PF13102">
    <property type="entry name" value="Phage_int_SAM_5"/>
    <property type="match status" value="1"/>
</dbReference>
<dbReference type="Pfam" id="PF00589">
    <property type="entry name" value="Phage_integrase"/>
    <property type="match status" value="1"/>
</dbReference>
<dbReference type="SUPFAM" id="SSF56349">
    <property type="entry name" value="DNA breaking-rejoining enzymes"/>
    <property type="match status" value="1"/>
</dbReference>
<dbReference type="CDD" id="cd01185">
    <property type="entry name" value="INTN1_C_like"/>
    <property type="match status" value="1"/>
</dbReference>
<dbReference type="GO" id="GO:0015074">
    <property type="term" value="P:DNA integration"/>
    <property type="evidence" value="ECO:0007669"/>
    <property type="project" value="UniProtKB-KW"/>
</dbReference>
<accession>A0A9D9IFK2</accession>
<dbReference type="EMBL" id="JADIMB010000128">
    <property type="protein sequence ID" value="MBO8471848.1"/>
    <property type="molecule type" value="Genomic_DNA"/>
</dbReference>
<feature type="domain" description="Core-binding (CB)" evidence="6">
    <location>
        <begin position="4"/>
        <end position="91"/>
    </location>
</feature>
<proteinExistence type="inferred from homology"/>
<sequence length="309" mass="35330">MKQKTLNISFVAWIEHQASELKEAGRLGTARNYRRTCSSFLEFISQSGSTPSWPDEVTILKYNSWLQRRGVVRNTISFYMRVLRAVYNKAVDCGIIKQKFPFSHVYTGIDKTRKRAVDEDLIGKIISLDLLAKPSLALARDMFIFSYCTRGMSFVDMAFLRKKNIKGNILLYSRKKTGQNISVRIEPNARVIIDKYIRDSSEYIFPIIKTCDPEAAFRQYQTALGYFNRNLKMLSFMAGSCIMLSSYTARHSWASNARKHNIPVSVISAGMGHDSEKTTRIYLSSLDSSMIDTANRKILSSLEKYAHKC</sequence>
<reference evidence="7" key="2">
    <citation type="journal article" date="2021" name="PeerJ">
        <title>Extensive microbial diversity within the chicken gut microbiome revealed by metagenomics and culture.</title>
        <authorList>
            <person name="Gilroy R."/>
            <person name="Ravi A."/>
            <person name="Getino M."/>
            <person name="Pursley I."/>
            <person name="Horton D.L."/>
            <person name="Alikhan N.F."/>
            <person name="Baker D."/>
            <person name="Gharbi K."/>
            <person name="Hall N."/>
            <person name="Watson M."/>
            <person name="Adriaenssens E.M."/>
            <person name="Foster-Nyarko E."/>
            <person name="Jarju S."/>
            <person name="Secka A."/>
            <person name="Antonio M."/>
            <person name="Oren A."/>
            <person name="Chaudhuri R.R."/>
            <person name="La Ragione R."/>
            <person name="Hildebrand F."/>
            <person name="Pallen M.J."/>
        </authorList>
    </citation>
    <scope>NUCLEOTIDE SEQUENCE</scope>
    <source>
        <strain evidence="7">B2-22910</strain>
    </source>
</reference>
<evidence type="ECO:0000256" key="3">
    <source>
        <dbReference type="ARBA" id="ARBA00023125"/>
    </source>
</evidence>
<dbReference type="InterPro" id="IPR011010">
    <property type="entry name" value="DNA_brk_join_enz"/>
</dbReference>
<dbReference type="InterPro" id="IPR002104">
    <property type="entry name" value="Integrase_catalytic"/>
</dbReference>
<name>A0A9D9IFK2_9BACT</name>
<evidence type="ECO:0000313" key="7">
    <source>
        <dbReference type="EMBL" id="MBO8471848.1"/>
    </source>
</evidence>
<reference evidence="7" key="1">
    <citation type="submission" date="2020-10" db="EMBL/GenBank/DDBJ databases">
        <authorList>
            <person name="Gilroy R."/>
        </authorList>
    </citation>
    <scope>NUCLEOTIDE SEQUENCE</scope>
    <source>
        <strain evidence="7">B2-22910</strain>
    </source>
</reference>
<dbReference type="GO" id="GO:0003677">
    <property type="term" value="F:DNA binding"/>
    <property type="evidence" value="ECO:0007669"/>
    <property type="project" value="UniProtKB-UniRule"/>
</dbReference>
<dbReference type="Gene3D" id="1.10.150.130">
    <property type="match status" value="1"/>
</dbReference>
<dbReference type="Gene3D" id="1.10.443.10">
    <property type="entry name" value="Intergrase catalytic core"/>
    <property type="match status" value="1"/>
</dbReference>
<dbReference type="InterPro" id="IPR010998">
    <property type="entry name" value="Integrase_recombinase_N"/>
</dbReference>
<dbReference type="PANTHER" id="PTHR30349">
    <property type="entry name" value="PHAGE INTEGRASE-RELATED"/>
    <property type="match status" value="1"/>
</dbReference>
<comment type="similarity">
    <text evidence="1">Belongs to the 'phage' integrase family.</text>
</comment>
<dbReference type="InterPro" id="IPR044068">
    <property type="entry name" value="CB"/>
</dbReference>
<dbReference type="PROSITE" id="PS51900">
    <property type="entry name" value="CB"/>
    <property type="match status" value="1"/>
</dbReference>
<organism evidence="7 8">
    <name type="scientific">Candidatus Cryptobacteroides faecavium</name>
    <dbReference type="NCBI Taxonomy" id="2840762"/>
    <lineage>
        <taxon>Bacteria</taxon>
        <taxon>Pseudomonadati</taxon>
        <taxon>Bacteroidota</taxon>
        <taxon>Bacteroidia</taxon>
        <taxon>Bacteroidales</taxon>
        <taxon>Candidatus Cryptobacteroides</taxon>
    </lineage>
</organism>
<dbReference type="GO" id="GO:0006310">
    <property type="term" value="P:DNA recombination"/>
    <property type="evidence" value="ECO:0007669"/>
    <property type="project" value="UniProtKB-KW"/>
</dbReference>
<evidence type="ECO:0000256" key="5">
    <source>
        <dbReference type="PROSITE-ProRule" id="PRU01248"/>
    </source>
</evidence>
<evidence type="ECO:0000259" key="6">
    <source>
        <dbReference type="PROSITE" id="PS51900"/>
    </source>
</evidence>
<dbReference type="AlphaFoldDB" id="A0A9D9IFK2"/>
<dbReference type="InterPro" id="IPR013762">
    <property type="entry name" value="Integrase-like_cat_sf"/>
</dbReference>
<dbReference type="InterPro" id="IPR025269">
    <property type="entry name" value="SAM-like_dom"/>
</dbReference>